<keyword evidence="8" id="KW-1185">Reference proteome</keyword>
<keyword evidence="3" id="KW-0804">Transcription</keyword>
<evidence type="ECO:0000256" key="5">
    <source>
        <dbReference type="SAM" id="MobiDB-lite"/>
    </source>
</evidence>
<dbReference type="PROSITE" id="PS50048">
    <property type="entry name" value="ZN2_CY6_FUNGAL_2"/>
    <property type="match status" value="1"/>
</dbReference>
<dbReference type="Proteomes" id="UP000092666">
    <property type="component" value="Unassembled WGS sequence"/>
</dbReference>
<dbReference type="GO" id="GO:0008270">
    <property type="term" value="F:zinc ion binding"/>
    <property type="evidence" value="ECO:0007669"/>
    <property type="project" value="InterPro"/>
</dbReference>
<feature type="compositionally biased region" description="Basic and acidic residues" evidence="5">
    <location>
        <begin position="15"/>
        <end position="42"/>
    </location>
</feature>
<dbReference type="OrthoDB" id="434771at2759"/>
<dbReference type="STRING" id="1296120.A0A1B9H3Z2"/>
<reference evidence="7 8" key="1">
    <citation type="submission" date="2013-07" db="EMBL/GenBank/DDBJ databases">
        <title>The Genome Sequence of Cryptococcus heveanensis BCC8398.</title>
        <authorList>
            <consortium name="The Broad Institute Genome Sequencing Platform"/>
            <person name="Cuomo C."/>
            <person name="Litvintseva A."/>
            <person name="Chen Y."/>
            <person name="Heitman J."/>
            <person name="Sun S."/>
            <person name="Springer D."/>
            <person name="Dromer F."/>
            <person name="Young S.K."/>
            <person name="Zeng Q."/>
            <person name="Gargeya S."/>
            <person name="Fitzgerald M."/>
            <person name="Abouelleil A."/>
            <person name="Alvarado L."/>
            <person name="Berlin A.M."/>
            <person name="Chapman S.B."/>
            <person name="Dewar J."/>
            <person name="Goldberg J."/>
            <person name="Griggs A."/>
            <person name="Gujja S."/>
            <person name="Hansen M."/>
            <person name="Howarth C."/>
            <person name="Imamovic A."/>
            <person name="Larimer J."/>
            <person name="McCowan C."/>
            <person name="Murphy C."/>
            <person name="Pearson M."/>
            <person name="Priest M."/>
            <person name="Roberts A."/>
            <person name="Saif S."/>
            <person name="Shea T."/>
            <person name="Sykes S."/>
            <person name="Wortman J."/>
            <person name="Nusbaum C."/>
            <person name="Birren B."/>
        </authorList>
    </citation>
    <scope>NUCLEOTIDE SEQUENCE [LARGE SCALE GENOMIC DNA]</scope>
    <source>
        <strain evidence="7 8">BCC8398</strain>
    </source>
</reference>
<gene>
    <name evidence="7" type="ORF">I316_00209</name>
</gene>
<dbReference type="PROSITE" id="PS00463">
    <property type="entry name" value="ZN2_CY6_FUNGAL_1"/>
    <property type="match status" value="1"/>
</dbReference>
<dbReference type="InterPro" id="IPR001138">
    <property type="entry name" value="Zn2Cys6_DnaBD"/>
</dbReference>
<organism evidence="7 8">
    <name type="scientific">Kwoniella heveanensis BCC8398</name>
    <dbReference type="NCBI Taxonomy" id="1296120"/>
    <lineage>
        <taxon>Eukaryota</taxon>
        <taxon>Fungi</taxon>
        <taxon>Dikarya</taxon>
        <taxon>Basidiomycota</taxon>
        <taxon>Agaricomycotina</taxon>
        <taxon>Tremellomycetes</taxon>
        <taxon>Tremellales</taxon>
        <taxon>Cryptococcaceae</taxon>
        <taxon>Kwoniella</taxon>
    </lineage>
</organism>
<proteinExistence type="predicted"/>
<dbReference type="InterPro" id="IPR007219">
    <property type="entry name" value="XnlR_reg_dom"/>
</dbReference>
<feature type="domain" description="Zn(2)-C6 fungal-type" evidence="6">
    <location>
        <begin position="73"/>
        <end position="106"/>
    </location>
</feature>
<dbReference type="PANTHER" id="PTHR47424">
    <property type="entry name" value="REGULATORY PROTEIN GAL4"/>
    <property type="match status" value="1"/>
</dbReference>
<feature type="compositionally biased region" description="Low complexity" evidence="5">
    <location>
        <begin position="194"/>
        <end position="203"/>
    </location>
</feature>
<evidence type="ECO:0000256" key="3">
    <source>
        <dbReference type="ARBA" id="ARBA00023163"/>
    </source>
</evidence>
<evidence type="ECO:0000313" key="7">
    <source>
        <dbReference type="EMBL" id="OCF37985.1"/>
    </source>
</evidence>
<dbReference type="Pfam" id="PF04082">
    <property type="entry name" value="Fungal_trans"/>
    <property type="match status" value="1"/>
</dbReference>
<dbReference type="GO" id="GO:0003677">
    <property type="term" value="F:DNA binding"/>
    <property type="evidence" value="ECO:0007669"/>
    <property type="project" value="InterPro"/>
</dbReference>
<evidence type="ECO:0000259" key="6">
    <source>
        <dbReference type="PROSITE" id="PS50048"/>
    </source>
</evidence>
<dbReference type="SMART" id="SM00906">
    <property type="entry name" value="Fungal_trans"/>
    <property type="match status" value="1"/>
</dbReference>
<accession>A0A1B9H3Z2</accession>
<dbReference type="Gene3D" id="4.10.240.10">
    <property type="entry name" value="Zn(2)-C6 fungal-type DNA-binding domain"/>
    <property type="match status" value="1"/>
</dbReference>
<dbReference type="InterPro" id="IPR036864">
    <property type="entry name" value="Zn2-C6_fun-type_DNA-bd_sf"/>
</dbReference>
<evidence type="ECO:0000256" key="2">
    <source>
        <dbReference type="ARBA" id="ARBA00023015"/>
    </source>
</evidence>
<dbReference type="EMBL" id="KI669492">
    <property type="protein sequence ID" value="OCF37985.1"/>
    <property type="molecule type" value="Genomic_DNA"/>
</dbReference>
<sequence>MDSAGGPSRQRNRKSGGDLDKDVTGTAEPRRERVKKSEDGWKSLDQPDSSTPSRFRPKRRRVSDDKRQRIEISCDRCKRRKIRCVRIKGTYESCEACSTRKVTCETTLPRKQKLYMSAESLDVKHSTAMAILKALYPDKPLNTLESITQLAKDLGVTIPSHNGNDIAQASTSTAAIWALGPVHQSQDSALPVMSSTPASSSSTMEDPGKVYKIPEGRLLPAPLGGFHYVGPASSIYFAITVRQLVAKTDLIRMAISDADLLERMIKAAEFTAFSVSQALEARIAGHPSTNATNDEGGLSVNDLEGSSYQAVHSAIPEQARTDNATTRSMLRHGRWRGLLPTRIMADRLVQAFFDRVHPNCPVFHRASFHSNYETIWLNDFDSPDSLDPGWICALMMTLVLGALALESEDFIGASDIQQRYLTVVLRDGLPKLSVTASVANVQAIMLLALYQHNAGERNGAWMLIGQAARTAVALGMHRDGDTSNFTSVERNIRRIVWWTLYIFEQNLSFTLGRPSATDIFDRTVRLPDDHVIDGRDMPPGYFGHLARLAELSIRVKRFAAFLSVQYDKPDALACHTEDAEEIGNDLDIWRYSLPQHLFPQAYFADERHRRAVLLLHVHYDYIRSILGRAFLLARVNHEIEHESTPYTPLDRSILQQADKALKFAKSSIDNIQFLAAHRLLEGQVWLDLFYVHHATFMLALPYLSRSGALAPQYQADRRAVSNMLLNCQRVHVAPTYRILLNIAMQLAYIVGMGPEDHPPATPPNASEEQGIHQAETHDCHEVDNIPAVPAHSAAQPLMAWDQLFGPLPSRQSSPQGLFADLYNYGLNGGSISEAPWDFFHLGDLTGDGQPVLNVPSSTFGAPAPAYDSAQ</sequence>
<dbReference type="GO" id="GO:0006351">
    <property type="term" value="P:DNA-templated transcription"/>
    <property type="evidence" value="ECO:0007669"/>
    <property type="project" value="InterPro"/>
</dbReference>
<reference evidence="8" key="2">
    <citation type="submission" date="2013-12" db="EMBL/GenBank/DDBJ databases">
        <title>Evolution of pathogenesis and genome organization in the Tremellales.</title>
        <authorList>
            <person name="Cuomo C."/>
            <person name="Litvintseva A."/>
            <person name="Heitman J."/>
            <person name="Chen Y."/>
            <person name="Sun S."/>
            <person name="Springer D."/>
            <person name="Dromer F."/>
            <person name="Young S."/>
            <person name="Zeng Q."/>
            <person name="Chapman S."/>
            <person name="Gujja S."/>
            <person name="Saif S."/>
            <person name="Birren B."/>
        </authorList>
    </citation>
    <scope>NUCLEOTIDE SEQUENCE [LARGE SCALE GENOMIC DNA]</scope>
    <source>
        <strain evidence="8">BCC8398</strain>
    </source>
</reference>
<dbReference type="GO" id="GO:0000981">
    <property type="term" value="F:DNA-binding transcription factor activity, RNA polymerase II-specific"/>
    <property type="evidence" value="ECO:0007669"/>
    <property type="project" value="InterPro"/>
</dbReference>
<keyword evidence="4" id="KW-0539">Nucleus</keyword>
<dbReference type="PANTHER" id="PTHR47424:SF6">
    <property type="entry name" value="PROLINE UTILIZATION TRANS-ACTIVATOR"/>
    <property type="match status" value="1"/>
</dbReference>
<dbReference type="AlphaFoldDB" id="A0A1B9H3Z2"/>
<dbReference type="SUPFAM" id="SSF57701">
    <property type="entry name" value="Zn2/Cys6 DNA-binding domain"/>
    <property type="match status" value="1"/>
</dbReference>
<evidence type="ECO:0000313" key="8">
    <source>
        <dbReference type="Proteomes" id="UP000092666"/>
    </source>
</evidence>
<evidence type="ECO:0000256" key="1">
    <source>
        <dbReference type="ARBA" id="ARBA00022723"/>
    </source>
</evidence>
<dbReference type="CDD" id="cd00067">
    <property type="entry name" value="GAL4"/>
    <property type="match status" value="1"/>
</dbReference>
<keyword evidence="2" id="KW-0805">Transcription regulation</keyword>
<dbReference type="CDD" id="cd12148">
    <property type="entry name" value="fungal_TF_MHR"/>
    <property type="match status" value="1"/>
</dbReference>
<feature type="region of interest" description="Disordered" evidence="5">
    <location>
        <begin position="188"/>
        <end position="207"/>
    </location>
</feature>
<feature type="region of interest" description="Disordered" evidence="5">
    <location>
        <begin position="1"/>
        <end position="67"/>
    </location>
</feature>
<protein>
    <recommendedName>
        <fullName evidence="6">Zn(2)-C6 fungal-type domain-containing protein</fullName>
    </recommendedName>
</protein>
<name>A0A1B9H3Z2_9TREE</name>
<evidence type="ECO:0000256" key="4">
    <source>
        <dbReference type="ARBA" id="ARBA00023242"/>
    </source>
</evidence>
<dbReference type="InterPro" id="IPR051127">
    <property type="entry name" value="Fungal_SecMet_Regulators"/>
</dbReference>
<keyword evidence="1" id="KW-0479">Metal-binding</keyword>